<feature type="transmembrane region" description="Helical" evidence="2">
    <location>
        <begin position="197"/>
        <end position="215"/>
    </location>
</feature>
<dbReference type="PANTHER" id="PTHR35394">
    <property type="entry name" value="DUF3176 DOMAIN-CONTAINING PROTEIN"/>
    <property type="match status" value="1"/>
</dbReference>
<evidence type="ECO:0000256" key="2">
    <source>
        <dbReference type="SAM" id="Phobius"/>
    </source>
</evidence>
<protein>
    <submittedName>
        <fullName evidence="3">Uncharacterized protein</fullName>
    </submittedName>
</protein>
<feature type="region of interest" description="Disordered" evidence="1">
    <location>
        <begin position="1"/>
        <end position="73"/>
    </location>
</feature>
<keyword evidence="4" id="KW-1185">Reference proteome</keyword>
<name>A0A6A6T1D3_9PLEO</name>
<keyword evidence="2" id="KW-1133">Transmembrane helix</keyword>
<gene>
    <name evidence="3" type="ORF">K491DRAFT_695005</name>
</gene>
<accession>A0A6A6T1D3</accession>
<dbReference type="PANTHER" id="PTHR35394:SF5">
    <property type="entry name" value="DUF3176 DOMAIN-CONTAINING PROTEIN"/>
    <property type="match status" value="1"/>
</dbReference>
<keyword evidence="2" id="KW-0812">Transmembrane</keyword>
<dbReference type="EMBL" id="MU004387">
    <property type="protein sequence ID" value="KAF2653117.1"/>
    <property type="molecule type" value="Genomic_DNA"/>
</dbReference>
<dbReference type="InterPro" id="IPR021514">
    <property type="entry name" value="DUF3176"/>
</dbReference>
<organism evidence="3 4">
    <name type="scientific">Lophiostoma macrostomum CBS 122681</name>
    <dbReference type="NCBI Taxonomy" id="1314788"/>
    <lineage>
        <taxon>Eukaryota</taxon>
        <taxon>Fungi</taxon>
        <taxon>Dikarya</taxon>
        <taxon>Ascomycota</taxon>
        <taxon>Pezizomycotina</taxon>
        <taxon>Dothideomycetes</taxon>
        <taxon>Pleosporomycetidae</taxon>
        <taxon>Pleosporales</taxon>
        <taxon>Lophiostomataceae</taxon>
        <taxon>Lophiostoma</taxon>
    </lineage>
</organism>
<feature type="transmembrane region" description="Helical" evidence="2">
    <location>
        <begin position="92"/>
        <end position="114"/>
    </location>
</feature>
<feature type="compositionally biased region" description="Polar residues" evidence="1">
    <location>
        <begin position="30"/>
        <end position="66"/>
    </location>
</feature>
<keyword evidence="2" id="KW-0472">Membrane</keyword>
<proteinExistence type="predicted"/>
<dbReference type="Proteomes" id="UP000799324">
    <property type="component" value="Unassembled WGS sequence"/>
</dbReference>
<evidence type="ECO:0000313" key="3">
    <source>
        <dbReference type="EMBL" id="KAF2653117.1"/>
    </source>
</evidence>
<feature type="transmembrane region" description="Helical" evidence="2">
    <location>
        <begin position="567"/>
        <end position="589"/>
    </location>
</feature>
<sequence>MSLSLLVSSPSEQGDPSFQAGSARSPEYPGSTTTASALRGSLPQTDIQTVPDETTTERPASQNDHSAPSKGPVIAAKRIRKRDRYLQIVADYWLWEALALWLSCVCFAGIVIILAMHHNHPLPRWPLTITINSLLSVLAVILKSALLVPVATGIGQSKWHWFTQRPRQLADIQVYDEASRGPWGSMFMLWSIRWRDIGSLGALITIVIMAIDPFVQQVIHYEPGPQVVGNSSAIPAKRLFDSGLLNQEAHPQITDGMIAAIYQGLYFTGSSNDTFAMSALTPRPPCNSGNCTYPEFETLAACAQCADIANNLKQDWTEVEGVGAYNFSLPNGFNTGNVQGADGGHPILMTSVSHDPVRLRAGLPLVNLTSISLQAFFDSSKPDSSRPATARECMLYWCVKKFQSSITKGILQENLLVTTTEGGDDVGFLYHFKPPGSNATLNIDPGRTNTAGANESSNLLFGPYPTGQINGTFLVNKNASALVAEFFAQVLNGQATLNGFPDYTETGSNANVQRLSTAAGGIPAVFDTLAVSVTTAIRTALSIATNEDNSTIPGTEYATVTYVRVRWWWLALPVALEVGTALLLLLTIWNSARGELAMWKNSALALMFHGMKIEALTASDKVGTLVEMDEAAVQKKVVLAPLESGSGRQHLEVWGRADGYVV</sequence>
<evidence type="ECO:0000256" key="1">
    <source>
        <dbReference type="SAM" id="MobiDB-lite"/>
    </source>
</evidence>
<feature type="transmembrane region" description="Helical" evidence="2">
    <location>
        <begin position="134"/>
        <end position="155"/>
    </location>
</feature>
<dbReference type="OrthoDB" id="5376804at2759"/>
<dbReference type="AlphaFoldDB" id="A0A6A6T1D3"/>
<feature type="compositionally biased region" description="Polar residues" evidence="1">
    <location>
        <begin position="1"/>
        <end position="22"/>
    </location>
</feature>
<reference evidence="3" key="1">
    <citation type="journal article" date="2020" name="Stud. Mycol.">
        <title>101 Dothideomycetes genomes: a test case for predicting lifestyles and emergence of pathogens.</title>
        <authorList>
            <person name="Haridas S."/>
            <person name="Albert R."/>
            <person name="Binder M."/>
            <person name="Bloem J."/>
            <person name="Labutti K."/>
            <person name="Salamov A."/>
            <person name="Andreopoulos B."/>
            <person name="Baker S."/>
            <person name="Barry K."/>
            <person name="Bills G."/>
            <person name="Bluhm B."/>
            <person name="Cannon C."/>
            <person name="Castanera R."/>
            <person name="Culley D."/>
            <person name="Daum C."/>
            <person name="Ezra D."/>
            <person name="Gonzalez J."/>
            <person name="Henrissat B."/>
            <person name="Kuo A."/>
            <person name="Liang C."/>
            <person name="Lipzen A."/>
            <person name="Lutzoni F."/>
            <person name="Magnuson J."/>
            <person name="Mondo S."/>
            <person name="Nolan M."/>
            <person name="Ohm R."/>
            <person name="Pangilinan J."/>
            <person name="Park H.-J."/>
            <person name="Ramirez L."/>
            <person name="Alfaro M."/>
            <person name="Sun H."/>
            <person name="Tritt A."/>
            <person name="Yoshinaga Y."/>
            <person name="Zwiers L.-H."/>
            <person name="Turgeon B."/>
            <person name="Goodwin S."/>
            <person name="Spatafora J."/>
            <person name="Crous P."/>
            <person name="Grigoriev I."/>
        </authorList>
    </citation>
    <scope>NUCLEOTIDE SEQUENCE</scope>
    <source>
        <strain evidence="3">CBS 122681</strain>
    </source>
</reference>
<evidence type="ECO:0000313" key="4">
    <source>
        <dbReference type="Proteomes" id="UP000799324"/>
    </source>
</evidence>
<dbReference type="Pfam" id="PF11374">
    <property type="entry name" value="DUF3176"/>
    <property type="match status" value="1"/>
</dbReference>